<dbReference type="Proteomes" id="UP001165042">
    <property type="component" value="Unassembled WGS sequence"/>
</dbReference>
<proteinExistence type="predicted"/>
<keyword evidence="2" id="KW-1185">Reference proteome</keyword>
<evidence type="ECO:0000313" key="1">
    <source>
        <dbReference type="EMBL" id="GLW94744.1"/>
    </source>
</evidence>
<accession>A0A9W6VCA2</accession>
<sequence>MREQRVRLWIDLHWHRSTGHDTPPVPKATLVPEIVKGSAHVPDQRESSSCDIEICITQNIRRGQAARPVDQDVAELLSAQRRQGCFSAEADGAAEEEGVSG</sequence>
<evidence type="ECO:0000313" key="2">
    <source>
        <dbReference type="Proteomes" id="UP001165042"/>
    </source>
</evidence>
<name>A0A9W6VCA2_9PSEU</name>
<dbReference type="EMBL" id="BSSD01000010">
    <property type="protein sequence ID" value="GLW94744.1"/>
    <property type="molecule type" value="Genomic_DNA"/>
</dbReference>
<dbReference type="AlphaFoldDB" id="A0A9W6VCA2"/>
<protein>
    <submittedName>
        <fullName evidence="1">Uncharacterized protein</fullName>
    </submittedName>
</protein>
<organism evidence="1 2">
    <name type="scientific">Actinokineospora globicatena</name>
    <dbReference type="NCBI Taxonomy" id="103729"/>
    <lineage>
        <taxon>Bacteria</taxon>
        <taxon>Bacillati</taxon>
        <taxon>Actinomycetota</taxon>
        <taxon>Actinomycetes</taxon>
        <taxon>Pseudonocardiales</taxon>
        <taxon>Pseudonocardiaceae</taxon>
        <taxon>Actinokineospora</taxon>
    </lineage>
</organism>
<gene>
    <name evidence="1" type="ORF">Aglo03_55600</name>
</gene>
<comment type="caution">
    <text evidence="1">The sequence shown here is derived from an EMBL/GenBank/DDBJ whole genome shotgun (WGS) entry which is preliminary data.</text>
</comment>
<reference evidence="1" key="1">
    <citation type="submission" date="2023-02" db="EMBL/GenBank/DDBJ databases">
        <title>Actinokineospora globicatena NBRC 15670.</title>
        <authorList>
            <person name="Ichikawa N."/>
            <person name="Sato H."/>
            <person name="Tonouchi N."/>
        </authorList>
    </citation>
    <scope>NUCLEOTIDE SEQUENCE</scope>
    <source>
        <strain evidence="1">NBRC 15670</strain>
    </source>
</reference>